<evidence type="ECO:0000256" key="7">
    <source>
        <dbReference type="ARBA" id="ARBA00047968"/>
    </source>
</evidence>
<dbReference type="CDD" id="cd04899">
    <property type="entry name" value="ACT_ACR-UUR-like_2"/>
    <property type="match status" value="1"/>
</dbReference>
<dbReference type="HAMAP" id="MF_00277">
    <property type="entry name" value="PII_uridylyl_transf"/>
    <property type="match status" value="1"/>
</dbReference>
<evidence type="ECO:0000256" key="3">
    <source>
        <dbReference type="ARBA" id="ARBA00022737"/>
    </source>
</evidence>
<dbReference type="InterPro" id="IPR043519">
    <property type="entry name" value="NT_sf"/>
</dbReference>
<accession>A0A1G8LM20</accession>
<evidence type="ECO:0000256" key="5">
    <source>
        <dbReference type="ARBA" id="ARBA00022842"/>
    </source>
</evidence>
<dbReference type="AlphaFoldDB" id="A0A1G8LM20"/>
<dbReference type="PIRSF" id="PIRSF006288">
    <property type="entry name" value="PII_uridyltransf"/>
    <property type="match status" value="1"/>
</dbReference>
<evidence type="ECO:0000256" key="4">
    <source>
        <dbReference type="ARBA" id="ARBA00022801"/>
    </source>
</evidence>
<comment type="domain">
    <text evidence="8">Has four distinct domains: an N-terminal nucleotidyltransferase (NT) domain responsible for UTase activity, a central HD domain that encodes UR activity, and two C-terminal ACT domains that seem to have a role in glutamine sensing.</text>
</comment>
<dbReference type="CDD" id="cd00077">
    <property type="entry name" value="HDc"/>
    <property type="match status" value="1"/>
</dbReference>
<dbReference type="Pfam" id="PF01909">
    <property type="entry name" value="NTP_transf_2"/>
    <property type="match status" value="1"/>
</dbReference>
<dbReference type="EMBL" id="FNEM01000002">
    <property type="protein sequence ID" value="SDI56724.1"/>
    <property type="molecule type" value="Genomic_DNA"/>
</dbReference>
<sequence length="861" mass="97911">MKPDNTALTPANIRQQLQRQREQLQQQFAQGDAIGVLLAERSHQIDTLLQQLWQQCQLDPCQTALVAVGGYGRGELHPHSDIDLLVLTTEQCEQTTEGAIGTLLTTLWDSKLDVGHSVRSVEQTFEQACGDVTIATNLLESRFLCGDVALYQQLQQRLADTGFWPISDFYLAKRDEQRSRHAKSSGFDLEPNIKACPGGLRDIQTITWVAMRHFNASCMADLVSHGFLAREELEELNTCRDFLWRLRFALHLAAGRPEDRLLFDHQPKVAQLLGYTQGTQLPVEQMMKRYYRTIRAVRELNQMLLQLFKGEMLPHLANRDDPVNLDDDFCRMGRYISVRHEGVFEQPDKILTLFSHCARDGEIEVVAAPTLRLLRNARRRQKQPLSERPDCRSQFMAILRHANGIKALSLMHRHGILGTYLKAWQQIVGQMQFDLFHAYTVDEHTHRLLQFIDRFADPAHKEIFPLGSVLIDQLPKKGLLVLAAIFHDIAKGRGGDHSELGAADTLQFCQLHNLNDHDGRLVAWLVQNHLLMSVTAQRRDINDPEVIQTFAEAVSDTTRLGYLYCLTVADICATNDNLWNSWKGSLLRQLYQSTRGMLLNGLEKPVDTRARIREHQNKALYQLSKLGFVEADVTPLWHRFSADYFLRFSPLQVCNHTQALLERKDEQPLVTMAEHESSAGTELFVYCRDRPGLFATVMAVLDGKNVIVHDAQIFTSKDGYALDSFVILEQDGSRVVHPSRINSIRNSLTRMLLSPTPAKVRQRPLPRRMRQFKVRTQVNFLPGKRKQGSMVEIITLDSPGLLARIGQVVDQCRFTIHSAKITTVGEKAEDLFMLANDDGLPLTPDQQNQFRDSLTLALTTE</sequence>
<dbReference type="Proteomes" id="UP000199527">
    <property type="component" value="Unassembled WGS sequence"/>
</dbReference>
<comment type="catalytic activity">
    <reaction evidence="8">
        <text>[protein-PII]-uridylyl-L-tyrosine + H2O = [protein-PII]-L-tyrosine + UMP + H(+)</text>
        <dbReference type="Rhea" id="RHEA:48600"/>
        <dbReference type="Rhea" id="RHEA-COMP:12147"/>
        <dbReference type="Rhea" id="RHEA-COMP:12148"/>
        <dbReference type="ChEBI" id="CHEBI:15377"/>
        <dbReference type="ChEBI" id="CHEBI:15378"/>
        <dbReference type="ChEBI" id="CHEBI:46858"/>
        <dbReference type="ChEBI" id="CHEBI:57865"/>
        <dbReference type="ChEBI" id="CHEBI:90602"/>
    </reaction>
</comment>
<keyword evidence="4 8" id="KW-0378">Hydrolase</keyword>
<dbReference type="InterPro" id="IPR013546">
    <property type="entry name" value="PII_UdlTrfase/GS_AdlTrfase"/>
</dbReference>
<dbReference type="Pfam" id="PF08335">
    <property type="entry name" value="GlnD_UR_UTase"/>
    <property type="match status" value="1"/>
</dbReference>
<dbReference type="CDD" id="cd04900">
    <property type="entry name" value="ACT_UUR-like_1"/>
    <property type="match status" value="1"/>
</dbReference>
<dbReference type="PANTHER" id="PTHR47320:SF1">
    <property type="entry name" value="BIFUNCTIONAL URIDYLYLTRANSFERASE_URIDYLYL-REMOVING ENZYME"/>
    <property type="match status" value="1"/>
</dbReference>
<comment type="caution">
    <text evidence="8">Lacks conserved residue(s) required for the propagation of feature annotation.</text>
</comment>
<dbReference type="PROSITE" id="PS51831">
    <property type="entry name" value="HD"/>
    <property type="match status" value="1"/>
</dbReference>
<evidence type="ECO:0000256" key="1">
    <source>
        <dbReference type="ARBA" id="ARBA00022679"/>
    </source>
</evidence>
<comment type="function">
    <text evidence="8">Modifies, by uridylylation and deuridylylation, the PII regulatory proteins (GlnB and homologs), in response to the nitrogen status of the cell that GlnD senses through the glutamine level. Under low glutamine levels, catalyzes the conversion of the PII proteins and UTP to PII-UMP and PPi, while under higher glutamine levels, GlnD hydrolyzes PII-UMP to PII and UMP (deuridylylation). Thus, controls uridylylation state and activity of the PII proteins, and plays an important role in the regulation of nitrogen metabolism.</text>
</comment>
<dbReference type="EC" id="2.7.7.59" evidence="8"/>
<dbReference type="Gene3D" id="1.10.3090.10">
    <property type="entry name" value="cca-adding enzyme, domain 2"/>
    <property type="match status" value="1"/>
</dbReference>
<dbReference type="SUPFAM" id="SSF81301">
    <property type="entry name" value="Nucleotidyltransferase"/>
    <property type="match status" value="1"/>
</dbReference>
<dbReference type="InterPro" id="IPR010043">
    <property type="entry name" value="UTase/UR"/>
</dbReference>
<keyword evidence="12" id="KW-1185">Reference proteome</keyword>
<evidence type="ECO:0000259" key="10">
    <source>
        <dbReference type="PROSITE" id="PS51831"/>
    </source>
</evidence>
<organism evidence="11 12">
    <name type="scientific">Ferrimonas sediminum</name>
    <dbReference type="NCBI Taxonomy" id="718193"/>
    <lineage>
        <taxon>Bacteria</taxon>
        <taxon>Pseudomonadati</taxon>
        <taxon>Pseudomonadota</taxon>
        <taxon>Gammaproteobacteria</taxon>
        <taxon>Alteromonadales</taxon>
        <taxon>Ferrimonadaceae</taxon>
        <taxon>Ferrimonas</taxon>
    </lineage>
</organism>
<dbReference type="InterPro" id="IPR045865">
    <property type="entry name" value="ACT-like_dom_sf"/>
</dbReference>
<dbReference type="NCBIfam" id="TIGR01693">
    <property type="entry name" value="UTase_glnD"/>
    <property type="match status" value="1"/>
</dbReference>
<dbReference type="GO" id="GO:0008893">
    <property type="term" value="F:guanosine-3',5'-bis(diphosphate) 3'-diphosphatase activity"/>
    <property type="evidence" value="ECO:0007669"/>
    <property type="project" value="UniProtKB-EC"/>
</dbReference>
<comment type="catalytic activity">
    <reaction evidence="7">
        <text>guanosine 3',5'-bis(diphosphate) + H2O = GDP + diphosphate + H(+)</text>
        <dbReference type="Rhea" id="RHEA:14253"/>
        <dbReference type="ChEBI" id="CHEBI:15377"/>
        <dbReference type="ChEBI" id="CHEBI:15378"/>
        <dbReference type="ChEBI" id="CHEBI:33019"/>
        <dbReference type="ChEBI" id="CHEBI:58189"/>
        <dbReference type="ChEBI" id="CHEBI:77828"/>
        <dbReference type="EC" id="3.1.7.2"/>
    </reaction>
</comment>
<comment type="similarity">
    <text evidence="8">Belongs to the GlnD family.</text>
</comment>
<dbReference type="InterPro" id="IPR003607">
    <property type="entry name" value="HD/PDEase_dom"/>
</dbReference>
<evidence type="ECO:0000313" key="12">
    <source>
        <dbReference type="Proteomes" id="UP000199527"/>
    </source>
</evidence>
<comment type="catalytic activity">
    <reaction evidence="8">
        <text>[protein-PII]-L-tyrosine + UTP = [protein-PII]-uridylyl-L-tyrosine + diphosphate</text>
        <dbReference type="Rhea" id="RHEA:13673"/>
        <dbReference type="Rhea" id="RHEA-COMP:12147"/>
        <dbReference type="Rhea" id="RHEA-COMP:12148"/>
        <dbReference type="ChEBI" id="CHEBI:33019"/>
        <dbReference type="ChEBI" id="CHEBI:46398"/>
        <dbReference type="ChEBI" id="CHEBI:46858"/>
        <dbReference type="ChEBI" id="CHEBI:90602"/>
        <dbReference type="EC" id="2.7.7.59"/>
    </reaction>
</comment>
<dbReference type="GO" id="GO:0008773">
    <property type="term" value="F:[protein-PII] uridylyltransferase activity"/>
    <property type="evidence" value="ECO:0007669"/>
    <property type="project" value="UniProtKB-UniRule"/>
</dbReference>
<keyword evidence="3" id="KW-0677">Repeat</keyword>
<dbReference type="PROSITE" id="PS51671">
    <property type="entry name" value="ACT"/>
    <property type="match status" value="2"/>
</dbReference>
<dbReference type="PANTHER" id="PTHR47320">
    <property type="entry name" value="BIFUNCTIONAL URIDYLYLTRANSFERASE/URIDYLYL-REMOVING ENZYME"/>
    <property type="match status" value="1"/>
</dbReference>
<feature type="domain" description="ACT" evidence="9">
    <location>
        <begin position="790"/>
        <end position="861"/>
    </location>
</feature>
<dbReference type="Pfam" id="PF01842">
    <property type="entry name" value="ACT"/>
    <property type="match status" value="1"/>
</dbReference>
<dbReference type="InterPro" id="IPR006674">
    <property type="entry name" value="HD_domain"/>
</dbReference>
<evidence type="ECO:0000313" key="11">
    <source>
        <dbReference type="EMBL" id="SDI56724.1"/>
    </source>
</evidence>
<dbReference type="RefSeq" id="WP_090361690.1">
    <property type="nucleotide sequence ID" value="NZ_FNEM01000002.1"/>
</dbReference>
<keyword evidence="2 8" id="KW-0548">Nucleotidyltransferase</keyword>
<dbReference type="SUPFAM" id="SSF55021">
    <property type="entry name" value="ACT-like"/>
    <property type="match status" value="2"/>
</dbReference>
<protein>
    <recommendedName>
        <fullName evidence="8">Bifunctional uridylyltransferase/uridylyl-removing enzyme</fullName>
        <shortName evidence="8">UTase/UR</shortName>
    </recommendedName>
    <alternativeName>
        <fullName evidence="8">Bifunctional [protein-PII] modification enzyme</fullName>
    </alternativeName>
    <alternativeName>
        <fullName evidence="8">Bifunctional nitrogen sensor protein</fullName>
    </alternativeName>
    <domain>
        <recommendedName>
            <fullName evidence="8">[Protein-PII] uridylyltransferase</fullName>
            <shortName evidence="8">PII uridylyltransferase</shortName>
            <shortName evidence="8">UTase</shortName>
            <ecNumber evidence="8">2.7.7.59</ecNumber>
        </recommendedName>
    </domain>
    <domain>
        <recommendedName>
            <fullName evidence="8">[Protein-PII]-UMP uridylyl-removing enzyme</fullName>
            <shortName evidence="8">UR</shortName>
            <ecNumber evidence="8">3.1.4.-</ecNumber>
        </recommendedName>
    </domain>
</protein>
<comment type="cofactor">
    <cofactor evidence="8">
        <name>Mg(2+)</name>
        <dbReference type="ChEBI" id="CHEBI:18420"/>
    </cofactor>
</comment>
<keyword evidence="6 8" id="KW-0511">Multifunctional enzyme</keyword>
<dbReference type="SUPFAM" id="SSF81593">
    <property type="entry name" value="Nucleotidyltransferase substrate binding subunit/domain"/>
    <property type="match status" value="1"/>
</dbReference>
<evidence type="ECO:0000256" key="8">
    <source>
        <dbReference type="HAMAP-Rule" id="MF_00277"/>
    </source>
</evidence>
<keyword evidence="1 8" id="KW-0808">Transferase</keyword>
<name>A0A1G8LM20_9GAMM</name>
<dbReference type="SMART" id="SM00471">
    <property type="entry name" value="HDc"/>
    <property type="match status" value="1"/>
</dbReference>
<comment type="activity regulation">
    <text evidence="8">Uridylyltransferase (UTase) activity is inhibited by glutamine, while glutamine activates uridylyl-removing (UR) activity.</text>
</comment>
<feature type="domain" description="ACT" evidence="9">
    <location>
        <begin position="682"/>
        <end position="760"/>
    </location>
</feature>
<dbReference type="InterPro" id="IPR002912">
    <property type="entry name" value="ACT_dom"/>
</dbReference>
<dbReference type="GO" id="GO:0008081">
    <property type="term" value="F:phosphoric diester hydrolase activity"/>
    <property type="evidence" value="ECO:0007669"/>
    <property type="project" value="UniProtKB-UniRule"/>
</dbReference>
<dbReference type="Gene3D" id="1.20.120.330">
    <property type="entry name" value="Nucleotidyltransferases domain 2"/>
    <property type="match status" value="1"/>
</dbReference>
<keyword evidence="5 8" id="KW-0460">Magnesium</keyword>
<dbReference type="EC" id="3.1.4.-" evidence="8"/>
<dbReference type="CDD" id="cd05401">
    <property type="entry name" value="NT_GlnE_GlnD_like"/>
    <property type="match status" value="1"/>
</dbReference>
<gene>
    <name evidence="8" type="primary">glnD</name>
    <name evidence="11" type="ORF">SAMN04488540_102107</name>
</gene>
<dbReference type="InterPro" id="IPR002934">
    <property type="entry name" value="Polymerase_NTP_transf_dom"/>
</dbReference>
<dbReference type="GO" id="GO:0006808">
    <property type="term" value="P:regulation of nitrogen utilization"/>
    <property type="evidence" value="ECO:0007669"/>
    <property type="project" value="UniProtKB-UniRule"/>
</dbReference>
<reference evidence="12" key="1">
    <citation type="submission" date="2016-10" db="EMBL/GenBank/DDBJ databases">
        <authorList>
            <person name="Varghese N."/>
            <person name="Submissions S."/>
        </authorList>
    </citation>
    <scope>NUCLEOTIDE SEQUENCE [LARGE SCALE GENOMIC DNA]</scope>
    <source>
        <strain evidence="12">DSM 23317</strain>
    </source>
</reference>
<dbReference type="Gene3D" id="3.30.460.10">
    <property type="entry name" value="Beta Polymerase, domain 2"/>
    <property type="match status" value="1"/>
</dbReference>
<evidence type="ECO:0000259" key="9">
    <source>
        <dbReference type="PROSITE" id="PS51671"/>
    </source>
</evidence>
<proteinExistence type="inferred from homology"/>
<dbReference type="SUPFAM" id="SSF109604">
    <property type="entry name" value="HD-domain/PDEase-like"/>
    <property type="match status" value="1"/>
</dbReference>
<evidence type="ECO:0000256" key="6">
    <source>
        <dbReference type="ARBA" id="ARBA00023268"/>
    </source>
</evidence>
<feature type="region of interest" description="Uridylyltransferase" evidence="8">
    <location>
        <begin position="1"/>
        <end position="324"/>
    </location>
</feature>
<feature type="domain" description="HD" evidence="10">
    <location>
        <begin position="441"/>
        <end position="563"/>
    </location>
</feature>
<dbReference type="OrthoDB" id="9758038at2"/>
<evidence type="ECO:0000256" key="2">
    <source>
        <dbReference type="ARBA" id="ARBA00022695"/>
    </source>
</evidence>
<dbReference type="Pfam" id="PF01966">
    <property type="entry name" value="HD"/>
    <property type="match status" value="1"/>
</dbReference>